<dbReference type="FunFam" id="3.30.40.10:FF:000030">
    <property type="entry name" value="Protein Jade-1 isoform 1"/>
    <property type="match status" value="1"/>
</dbReference>
<dbReference type="InterPro" id="IPR001965">
    <property type="entry name" value="Znf_PHD"/>
</dbReference>
<feature type="region of interest" description="Disordered" evidence="7">
    <location>
        <begin position="1"/>
        <end position="43"/>
    </location>
</feature>
<dbReference type="Proteomes" id="UP000664991">
    <property type="component" value="Unassembled WGS sequence"/>
</dbReference>
<feature type="region of interest" description="Disordered" evidence="7">
    <location>
        <begin position="229"/>
        <end position="256"/>
    </location>
</feature>
<dbReference type="PROSITE" id="PS01359">
    <property type="entry name" value="ZF_PHD_1"/>
    <property type="match status" value="1"/>
</dbReference>
<keyword evidence="2" id="KW-0677">Repeat</keyword>
<protein>
    <recommendedName>
        <fullName evidence="12">E3 ubiquitin-protein ligase Jade-2</fullName>
    </recommendedName>
</protein>
<feature type="domain" description="PHD-type" evidence="9">
    <location>
        <begin position="515"/>
        <end position="629"/>
    </location>
</feature>
<dbReference type="SUPFAM" id="SSF57903">
    <property type="entry name" value="FYVE/PHD zinc finger"/>
    <property type="match status" value="1"/>
</dbReference>
<dbReference type="PROSITE" id="PS50016">
    <property type="entry name" value="ZF_PHD_2"/>
    <property type="match status" value="1"/>
</dbReference>
<dbReference type="FunFam" id="3.30.40.10:FF:000004">
    <property type="entry name" value="Jade family PHD finger 2"/>
    <property type="match status" value="1"/>
</dbReference>
<evidence type="ECO:0000256" key="3">
    <source>
        <dbReference type="ARBA" id="ARBA00022771"/>
    </source>
</evidence>
<dbReference type="Pfam" id="PF13831">
    <property type="entry name" value="PHD_2"/>
    <property type="match status" value="1"/>
</dbReference>
<comment type="similarity">
    <text evidence="5">Belongs to the JADE family.</text>
</comment>
<feature type="region of interest" description="Disordered" evidence="7">
    <location>
        <begin position="885"/>
        <end position="1080"/>
    </location>
</feature>
<evidence type="ECO:0000256" key="7">
    <source>
        <dbReference type="SAM" id="MobiDB-lite"/>
    </source>
</evidence>
<evidence type="ECO:0000256" key="1">
    <source>
        <dbReference type="ARBA" id="ARBA00022723"/>
    </source>
</evidence>
<reference evidence="10 11" key="1">
    <citation type="submission" date="2020-12" db="EMBL/GenBank/DDBJ databases">
        <title>De novo assembly of Tibetan sheep genome.</title>
        <authorList>
            <person name="Li X."/>
        </authorList>
    </citation>
    <scope>NUCLEOTIDE SEQUENCE [LARGE SCALE GENOMIC DNA]</scope>
    <source>
        <tissue evidence="10">Heart</tissue>
    </source>
</reference>
<keyword evidence="4" id="KW-0862">Zinc</keyword>
<feature type="compositionally biased region" description="Pro residues" evidence="7">
    <location>
        <begin position="970"/>
        <end position="981"/>
    </location>
</feature>
<evidence type="ECO:0000259" key="8">
    <source>
        <dbReference type="PROSITE" id="PS50016"/>
    </source>
</evidence>
<feature type="compositionally biased region" description="Basic and acidic residues" evidence="7">
    <location>
        <begin position="800"/>
        <end position="815"/>
    </location>
</feature>
<feature type="compositionally biased region" description="Basic and acidic residues" evidence="7">
    <location>
        <begin position="1040"/>
        <end position="1050"/>
    </location>
</feature>
<dbReference type="Pfam" id="PF10513">
    <property type="entry name" value="EPL1"/>
    <property type="match status" value="1"/>
</dbReference>
<dbReference type="InterPro" id="IPR019542">
    <property type="entry name" value="Enhancer_polycomb-like_N"/>
</dbReference>
<dbReference type="CDD" id="cd15680">
    <property type="entry name" value="PHD_JADE2"/>
    <property type="match status" value="1"/>
</dbReference>
<dbReference type="EMBL" id="JAEMGP010000005">
    <property type="protein sequence ID" value="KAG5209234.1"/>
    <property type="molecule type" value="Genomic_DNA"/>
</dbReference>
<dbReference type="PANTHER" id="PTHR13793:SF84">
    <property type="entry name" value="E3 UBIQUITIN-PROTEIN LIGASE JADE-2"/>
    <property type="match status" value="1"/>
</dbReference>
<feature type="region of interest" description="Disordered" evidence="7">
    <location>
        <begin position="373"/>
        <end position="397"/>
    </location>
</feature>
<keyword evidence="1" id="KW-0479">Metal-binding</keyword>
<feature type="region of interest" description="Disordered" evidence="7">
    <location>
        <begin position="783"/>
        <end position="817"/>
    </location>
</feature>
<dbReference type="GO" id="GO:0006357">
    <property type="term" value="P:regulation of transcription by RNA polymerase II"/>
    <property type="evidence" value="ECO:0007669"/>
    <property type="project" value="TreeGrafter"/>
</dbReference>
<dbReference type="CDD" id="cd15705">
    <property type="entry name" value="ePHD_JADE2"/>
    <property type="match status" value="1"/>
</dbReference>
<dbReference type="GO" id="GO:0000123">
    <property type="term" value="C:histone acetyltransferase complex"/>
    <property type="evidence" value="ECO:0007669"/>
    <property type="project" value="TreeGrafter"/>
</dbReference>
<gene>
    <name evidence="10" type="ORF">JEQ12_016799</name>
</gene>
<evidence type="ECO:0000256" key="4">
    <source>
        <dbReference type="ARBA" id="ARBA00022833"/>
    </source>
</evidence>
<feature type="compositionally biased region" description="Acidic residues" evidence="7">
    <location>
        <begin position="1060"/>
        <end position="1070"/>
    </location>
</feature>
<evidence type="ECO:0000313" key="11">
    <source>
        <dbReference type="Proteomes" id="UP000664991"/>
    </source>
</evidence>
<dbReference type="Gene3D" id="3.30.40.10">
    <property type="entry name" value="Zinc/RING finger domain, C3HC4 (zinc finger)"/>
    <property type="match status" value="2"/>
</dbReference>
<name>A0A836A3Y9_SHEEP</name>
<feature type="region of interest" description="Disordered" evidence="7">
    <location>
        <begin position="627"/>
        <end position="649"/>
    </location>
</feature>
<evidence type="ECO:0008006" key="12">
    <source>
        <dbReference type="Google" id="ProtNLM"/>
    </source>
</evidence>
<evidence type="ECO:0000259" key="9">
    <source>
        <dbReference type="PROSITE" id="PS51805"/>
    </source>
</evidence>
<dbReference type="PROSITE" id="PS51805">
    <property type="entry name" value="EPHD"/>
    <property type="match status" value="1"/>
</dbReference>
<evidence type="ECO:0000313" key="10">
    <source>
        <dbReference type="EMBL" id="KAG5209234.1"/>
    </source>
</evidence>
<sequence length="1093" mass="120007">MHRATALRLEEHRRRATAPEDWSGAPSAGAAASPSPNRHLRPQPAPLEWLYLRASGAVLTGPSGKPVGKRRPSQAQSKDGPLPFGSWTSVRAFTVSLTWEFPEHLARGTIAHSSEELQPPEHALGLSATPHLGNLSDGDVQAAERHAVNPGACDELRRADVLYVFQMMGQGRKPSLRGPTSTQAGPAKCSRCPDTASLGWALEFKDNYVVRVLPSLKTTGGEAVLGEGEKLDIGNGKQEGRPESQLPSLKKEPEGPCSCQWAVIRGMEEKRRKYSISSDNSDTTDSHATSASRCSKMPSSTKSGWPRQNEKKPSEVFRTDLITAMKIPDSYQLSPDDYYILADPWRQEWEKGVQVPAGAEAIPEPVVRILPPLEGPPTQVSPSGSELGEGSQPDWPGGSRYDLDEIDAYWLELINSELKEMERPGLDELTLERVLEELETLCHQNMARAIETQEGLGIEYDEDVVCDVCRSPEGEDGNEMVFCDKCNVCVHQACYGILKVPTGSWLCRTCALGVQPKCLLCPKRGGALKPTRSGTKWVHVSCALWIPEVSIGCPEKMEPITKISHIPASRWALSCSLCKECTGTCIQCSMPSCVTAFHVTCAFDHSLEMRTILADNDEVKFKSFCQEHSDGGPRGEATSEPVEPSPASEDLEKVTLRKQRLQQLEEDFYELVEPAEVAERLDLAEALVDFIYQYWKLKRKANSNQPLLTPKTDEVDNLAQQEQDVLYRRLKLFTHLRQDLERVRNLCYMVTRRERTKHAICKLQEQIFHLQMKLIEQDLCRERSGRKTKGKKSDSKRKGREGPKGSPEKKEKVKAGSDSVLGQLGLSTSFPIDGTFFNSWLAQSVQITAENMAMSEWSLNNGHREDPAPGLLSEELLQDEETLLSFMRDPSLRPGDPARKARGRTRLPAKKKPPQDGPGSRTTPDKPPKKPWGQDTGSSKGGQGPPARKPPRRTPSHLPSSPTAGDCPIPAAPESPPPLAPETPEEAAPMAADSNVQVPGPTASPKPSGRLRLPRESKGNRRSPGARPDAGTGPPSAVAERPKVSLHFDTETDGYFSDGEMSDSDVEAEDSGVQRGPREAGAEEVVRMGVLAS</sequence>
<evidence type="ECO:0000256" key="6">
    <source>
        <dbReference type="PROSITE-ProRule" id="PRU00146"/>
    </source>
</evidence>
<dbReference type="InterPro" id="IPR013083">
    <property type="entry name" value="Znf_RING/FYVE/PHD"/>
</dbReference>
<feature type="region of interest" description="Disordered" evidence="7">
    <location>
        <begin position="60"/>
        <end position="83"/>
    </location>
</feature>
<dbReference type="InterPro" id="IPR039548">
    <property type="entry name" value="JADE2_PHD"/>
</dbReference>
<dbReference type="InterPro" id="IPR019786">
    <property type="entry name" value="Zinc_finger_PHD-type_CS"/>
</dbReference>
<dbReference type="Pfam" id="PF13832">
    <property type="entry name" value="zf-HC5HC2H_2"/>
    <property type="match status" value="1"/>
</dbReference>
<dbReference type="GO" id="GO:0008270">
    <property type="term" value="F:zinc ion binding"/>
    <property type="evidence" value="ECO:0007669"/>
    <property type="project" value="UniProtKB-KW"/>
</dbReference>
<feature type="compositionally biased region" description="Basic and acidic residues" evidence="7">
    <location>
        <begin position="229"/>
        <end position="242"/>
    </location>
</feature>
<proteinExistence type="inferred from homology"/>
<dbReference type="InterPro" id="IPR011011">
    <property type="entry name" value="Znf_FYVE_PHD"/>
</dbReference>
<dbReference type="SMART" id="SM00249">
    <property type="entry name" value="PHD"/>
    <property type="match status" value="2"/>
</dbReference>
<feature type="compositionally biased region" description="Basic residues" evidence="7">
    <location>
        <begin position="900"/>
        <end position="912"/>
    </location>
</feature>
<comment type="caution">
    <text evidence="10">The sequence shown here is derived from an EMBL/GenBank/DDBJ whole genome shotgun (WGS) entry which is preliminary data.</text>
</comment>
<feature type="compositionally biased region" description="Basic residues" evidence="7">
    <location>
        <begin position="786"/>
        <end position="799"/>
    </location>
</feature>
<evidence type="ECO:0000256" key="2">
    <source>
        <dbReference type="ARBA" id="ARBA00022737"/>
    </source>
</evidence>
<dbReference type="InterPro" id="IPR039549">
    <property type="entry name" value="JADE2_ePHD"/>
</dbReference>
<accession>A0A836A3Y9</accession>
<feature type="domain" description="PHD-type" evidence="8">
    <location>
        <begin position="463"/>
        <end position="513"/>
    </location>
</feature>
<feature type="compositionally biased region" description="Low complexity" evidence="7">
    <location>
        <begin position="23"/>
        <end position="36"/>
    </location>
</feature>
<feature type="compositionally biased region" description="Low complexity" evidence="7">
    <location>
        <begin position="275"/>
        <end position="292"/>
    </location>
</feature>
<dbReference type="PANTHER" id="PTHR13793">
    <property type="entry name" value="PHD FINGER PROTEINS"/>
    <property type="match status" value="1"/>
</dbReference>
<evidence type="ECO:0000256" key="5">
    <source>
        <dbReference type="ARBA" id="ARBA00038371"/>
    </source>
</evidence>
<organism evidence="10 11">
    <name type="scientific">Ovis aries</name>
    <name type="common">Sheep</name>
    <dbReference type="NCBI Taxonomy" id="9940"/>
    <lineage>
        <taxon>Eukaryota</taxon>
        <taxon>Metazoa</taxon>
        <taxon>Chordata</taxon>
        <taxon>Craniata</taxon>
        <taxon>Vertebrata</taxon>
        <taxon>Euteleostomi</taxon>
        <taxon>Mammalia</taxon>
        <taxon>Eutheria</taxon>
        <taxon>Laurasiatheria</taxon>
        <taxon>Artiodactyla</taxon>
        <taxon>Ruminantia</taxon>
        <taxon>Pecora</taxon>
        <taxon>Bovidae</taxon>
        <taxon>Caprinae</taxon>
        <taxon>Ovis</taxon>
    </lineage>
</organism>
<dbReference type="InterPro" id="IPR034732">
    <property type="entry name" value="EPHD"/>
</dbReference>
<feature type="region of interest" description="Disordered" evidence="7">
    <location>
        <begin position="272"/>
        <end position="313"/>
    </location>
</feature>
<dbReference type="AlphaFoldDB" id="A0A836A3Y9"/>
<dbReference type="InterPro" id="IPR019787">
    <property type="entry name" value="Znf_PHD-finger"/>
</dbReference>
<keyword evidence="3 6" id="KW-0863">Zinc-finger</keyword>
<dbReference type="InterPro" id="IPR050701">
    <property type="entry name" value="Histone_Mod_Regulator"/>
</dbReference>